<gene>
    <name evidence="7" type="primary">ptsH</name>
    <name evidence="7" type="ORF">MGM1_1420</name>
</gene>
<keyword evidence="5" id="KW-0598">Phosphotransferase system</keyword>
<name>A0A097SSH0_9BACT</name>
<dbReference type="STRING" id="1318617.MGM1_1420"/>
<comment type="function">
    <text evidence="1">General (non sugar-specific) component of the phosphoenolpyruvate-dependent sugar phosphotransferase system (sugar PTS). This major carbohydrate active-transport system catalyzes the phosphorylation of incoming sugar substrates concomitantly with their translocation across the cell membrane. The phosphoryl group from phosphoenolpyruvate (PEP) is transferred to the phosphoryl carrier protein HPr by enzyme I. Phospho-HPr then transfers it to the PTS EIIA domain.</text>
</comment>
<evidence type="ECO:0000256" key="1">
    <source>
        <dbReference type="ARBA" id="ARBA00003681"/>
    </source>
</evidence>
<dbReference type="EMBL" id="CP007711">
    <property type="protein sequence ID" value="AIV03529.1"/>
    <property type="molecule type" value="Genomic_DNA"/>
</dbReference>
<sequence>MKSTVVKIIDPIGIHARPASKIANEASKYKSEITFIIDGRTANAKSLINLMALGAKTNNKIEIQAKGVDEDDAISGIEKVMKEVKLI</sequence>
<dbReference type="GO" id="GO:0005737">
    <property type="term" value="C:cytoplasm"/>
    <property type="evidence" value="ECO:0007669"/>
    <property type="project" value="UniProtKB-SubCell"/>
</dbReference>
<accession>A0A097SSH0</accession>
<keyword evidence="4" id="KW-0963">Cytoplasm</keyword>
<dbReference type="PROSITE" id="PS00369">
    <property type="entry name" value="PTS_HPR_HIS"/>
    <property type="match status" value="1"/>
</dbReference>
<reference evidence="7 8" key="1">
    <citation type="journal article" date="2014" name="PLoS ONE">
        <title>An emerging Mycoplasma associated with trichomoniasis, vaginal infection and disease.</title>
        <authorList>
            <consortium name="Vaginal Microbiome Consortium"/>
            <person name="Fettweis J.M."/>
            <person name="Serrano M.G."/>
            <person name="Huang B."/>
            <person name="Brooks J.P."/>
            <person name="Glascock A.L."/>
            <person name="Sheth N.U."/>
            <person name="Strauss J.F.III."/>
            <person name="Jefferson K.K."/>
            <person name="Buck G.A."/>
        </authorList>
    </citation>
    <scope>NUCLEOTIDE SEQUENCE [LARGE SCALE GENOMIC DNA]</scope>
    <source>
        <strain evidence="7 8">VCU_M1</strain>
    </source>
</reference>
<dbReference type="PRINTS" id="PR00107">
    <property type="entry name" value="PHOSPHOCPHPR"/>
</dbReference>
<evidence type="ECO:0000256" key="3">
    <source>
        <dbReference type="ARBA" id="ARBA00020422"/>
    </source>
</evidence>
<dbReference type="PROSITE" id="PS51350">
    <property type="entry name" value="PTS_HPR_DOM"/>
    <property type="match status" value="1"/>
</dbReference>
<dbReference type="PROSITE" id="PS00589">
    <property type="entry name" value="PTS_HPR_SER"/>
    <property type="match status" value="1"/>
</dbReference>
<dbReference type="AlphaFoldDB" id="A0A097SSH0"/>
<keyword evidence="8" id="KW-1185">Reference proteome</keyword>
<dbReference type="InterPro" id="IPR002114">
    <property type="entry name" value="PTS_HPr_Ser_P_site"/>
</dbReference>
<dbReference type="InterPro" id="IPR000032">
    <property type="entry name" value="HPr-like"/>
</dbReference>
<dbReference type="Gene3D" id="3.30.1340.10">
    <property type="entry name" value="HPr-like"/>
    <property type="match status" value="1"/>
</dbReference>
<dbReference type="eggNOG" id="COG1925">
    <property type="taxonomic scope" value="Bacteria"/>
</dbReference>
<evidence type="ECO:0000313" key="7">
    <source>
        <dbReference type="EMBL" id="AIV03529.1"/>
    </source>
</evidence>
<dbReference type="PANTHER" id="PTHR33705:SF2">
    <property type="entry name" value="PHOSPHOCARRIER PROTEIN NPR"/>
    <property type="match status" value="1"/>
</dbReference>
<dbReference type="KEGG" id="mgj:MGM1_1420"/>
<dbReference type="HOGENOM" id="CLU_136230_2_0_14"/>
<evidence type="ECO:0000313" key="8">
    <source>
        <dbReference type="Proteomes" id="UP000030066"/>
    </source>
</evidence>
<dbReference type="PANTHER" id="PTHR33705">
    <property type="entry name" value="PHOSPHOCARRIER PROTEIN HPR"/>
    <property type="match status" value="1"/>
</dbReference>
<dbReference type="GO" id="GO:0009401">
    <property type="term" value="P:phosphoenolpyruvate-dependent sugar phosphotransferase system"/>
    <property type="evidence" value="ECO:0007669"/>
    <property type="project" value="UniProtKB-KW"/>
</dbReference>
<evidence type="ECO:0000256" key="4">
    <source>
        <dbReference type="ARBA" id="ARBA00022490"/>
    </source>
</evidence>
<dbReference type="Proteomes" id="UP000030066">
    <property type="component" value="Chromosome"/>
</dbReference>
<dbReference type="CDD" id="cd00367">
    <property type="entry name" value="PTS-HPr_like"/>
    <property type="match status" value="1"/>
</dbReference>
<evidence type="ECO:0000256" key="2">
    <source>
        <dbReference type="ARBA" id="ARBA00004496"/>
    </source>
</evidence>
<feature type="domain" description="HPr" evidence="6">
    <location>
        <begin position="1"/>
        <end position="87"/>
    </location>
</feature>
<evidence type="ECO:0000256" key="5">
    <source>
        <dbReference type="ARBA" id="ARBA00022683"/>
    </source>
</evidence>
<dbReference type="InterPro" id="IPR001020">
    <property type="entry name" value="PTS_HPr_His_P_site"/>
</dbReference>
<protein>
    <recommendedName>
        <fullName evidence="3">Phosphocarrier protein HPr</fullName>
    </recommendedName>
</protein>
<dbReference type="SUPFAM" id="SSF55594">
    <property type="entry name" value="HPr-like"/>
    <property type="match status" value="1"/>
</dbReference>
<dbReference type="NCBIfam" id="TIGR01003">
    <property type="entry name" value="PTS_HPr_family"/>
    <property type="match status" value="1"/>
</dbReference>
<dbReference type="Pfam" id="PF00381">
    <property type="entry name" value="PTS-HPr"/>
    <property type="match status" value="1"/>
</dbReference>
<proteinExistence type="predicted"/>
<dbReference type="InterPro" id="IPR035895">
    <property type="entry name" value="HPr-like_sf"/>
</dbReference>
<organism evidence="7 8">
    <name type="scientific">Candidatus Malacoplasma girerdii</name>
    <dbReference type="NCBI Taxonomy" id="1318617"/>
    <lineage>
        <taxon>Bacteria</taxon>
        <taxon>Bacillati</taxon>
        <taxon>Mycoplasmatota</taxon>
        <taxon>Mycoplasmoidales</taxon>
        <taxon>Mycoplasmoidaceae</taxon>
        <taxon>Malacoplasma</taxon>
    </lineage>
</organism>
<dbReference type="InterPro" id="IPR050399">
    <property type="entry name" value="HPr"/>
</dbReference>
<evidence type="ECO:0000259" key="6">
    <source>
        <dbReference type="PROSITE" id="PS51350"/>
    </source>
</evidence>
<comment type="subcellular location">
    <subcellularLocation>
        <location evidence="2">Cytoplasm</location>
    </subcellularLocation>
</comment>